<organism evidence="7 8">
    <name type="scientific">Brassica cretica</name>
    <name type="common">Mustard</name>
    <dbReference type="NCBI Taxonomy" id="69181"/>
    <lineage>
        <taxon>Eukaryota</taxon>
        <taxon>Viridiplantae</taxon>
        <taxon>Streptophyta</taxon>
        <taxon>Embryophyta</taxon>
        <taxon>Tracheophyta</taxon>
        <taxon>Spermatophyta</taxon>
        <taxon>Magnoliopsida</taxon>
        <taxon>eudicotyledons</taxon>
        <taxon>Gunneridae</taxon>
        <taxon>Pentapetalae</taxon>
        <taxon>rosids</taxon>
        <taxon>malvids</taxon>
        <taxon>Brassicales</taxon>
        <taxon>Brassicaceae</taxon>
        <taxon>Brassiceae</taxon>
        <taxon>Brassica</taxon>
    </lineage>
</organism>
<reference evidence="7" key="1">
    <citation type="submission" date="2019-12" db="EMBL/GenBank/DDBJ databases">
        <title>Genome sequencing and annotation of Brassica cretica.</title>
        <authorList>
            <person name="Studholme D.J."/>
            <person name="Sarris P."/>
        </authorList>
    </citation>
    <scope>NUCLEOTIDE SEQUENCE</scope>
    <source>
        <strain evidence="7">PFS-109/04</strain>
        <tissue evidence="7">Leaf</tissue>
    </source>
</reference>
<keyword evidence="3" id="KW-0547">Nucleotide-binding</keyword>
<feature type="region of interest" description="Disordered" evidence="5">
    <location>
        <begin position="151"/>
        <end position="176"/>
    </location>
</feature>
<dbReference type="GO" id="GO:0005524">
    <property type="term" value="F:ATP binding"/>
    <property type="evidence" value="ECO:0007669"/>
    <property type="project" value="UniProtKB-KW"/>
</dbReference>
<feature type="compositionally biased region" description="Low complexity" evidence="5">
    <location>
        <begin position="26"/>
        <end position="39"/>
    </location>
</feature>
<dbReference type="Proteomes" id="UP000712600">
    <property type="component" value="Unassembled WGS sequence"/>
</dbReference>
<evidence type="ECO:0000256" key="4">
    <source>
        <dbReference type="ARBA" id="ARBA00022840"/>
    </source>
</evidence>
<dbReference type="Gene3D" id="3.40.1190.10">
    <property type="entry name" value="Mur-like, catalytic domain"/>
    <property type="match status" value="1"/>
</dbReference>
<feature type="domain" description="Isopenicillin N synthase-like Fe(2+) 2OG dioxygenase" evidence="6">
    <location>
        <begin position="292"/>
        <end position="349"/>
    </location>
</feature>
<accession>A0A8S9N730</accession>
<dbReference type="EMBL" id="QGKX02001621">
    <property type="protein sequence ID" value="KAF3500784.1"/>
    <property type="molecule type" value="Genomic_DNA"/>
</dbReference>
<evidence type="ECO:0000256" key="3">
    <source>
        <dbReference type="ARBA" id="ARBA00022741"/>
    </source>
</evidence>
<evidence type="ECO:0000313" key="8">
    <source>
        <dbReference type="Proteomes" id="UP000712600"/>
    </source>
</evidence>
<evidence type="ECO:0000256" key="5">
    <source>
        <dbReference type="SAM" id="MobiDB-lite"/>
    </source>
</evidence>
<dbReference type="InterPro" id="IPR001645">
    <property type="entry name" value="Folylpolyglutamate_synth"/>
</dbReference>
<dbReference type="SUPFAM" id="SSF53623">
    <property type="entry name" value="MurD-like peptide ligases, catalytic domain"/>
    <property type="match status" value="1"/>
</dbReference>
<keyword evidence="2" id="KW-0436">Ligase</keyword>
<dbReference type="GO" id="GO:0005739">
    <property type="term" value="C:mitochondrion"/>
    <property type="evidence" value="ECO:0007669"/>
    <property type="project" value="TreeGrafter"/>
</dbReference>
<dbReference type="GO" id="GO:0004326">
    <property type="term" value="F:tetrahydrofolylpolyglutamate synthase activity"/>
    <property type="evidence" value="ECO:0007669"/>
    <property type="project" value="InterPro"/>
</dbReference>
<evidence type="ECO:0000259" key="6">
    <source>
        <dbReference type="Pfam" id="PF03171"/>
    </source>
</evidence>
<dbReference type="InterPro" id="IPR036565">
    <property type="entry name" value="Mur-like_cat_sf"/>
</dbReference>
<proteinExistence type="inferred from homology"/>
<comment type="similarity">
    <text evidence="1">Belongs to the folylpolyglutamate synthase family.</text>
</comment>
<dbReference type="Pfam" id="PF03171">
    <property type="entry name" value="2OG-FeII_Oxy"/>
    <property type="match status" value="1"/>
</dbReference>
<dbReference type="GO" id="GO:0005829">
    <property type="term" value="C:cytosol"/>
    <property type="evidence" value="ECO:0007669"/>
    <property type="project" value="TreeGrafter"/>
</dbReference>
<feature type="region of interest" description="Disordered" evidence="5">
    <location>
        <begin position="1"/>
        <end position="114"/>
    </location>
</feature>
<evidence type="ECO:0000256" key="1">
    <source>
        <dbReference type="ARBA" id="ARBA00008276"/>
    </source>
</evidence>
<keyword evidence="4" id="KW-0067">ATP-binding</keyword>
<feature type="compositionally biased region" description="Basic residues" evidence="5">
    <location>
        <begin position="1"/>
        <end position="13"/>
    </location>
</feature>
<comment type="caution">
    <text evidence="7">The sequence shown here is derived from an EMBL/GenBank/DDBJ whole genome shotgun (WGS) entry which is preliminary data.</text>
</comment>
<dbReference type="InterPro" id="IPR044861">
    <property type="entry name" value="IPNS-like_FE2OG_OXY"/>
</dbReference>
<gene>
    <name evidence="7" type="ORF">F2Q69_00040113</name>
</gene>
<dbReference type="AlphaFoldDB" id="A0A8S9N730"/>
<sequence>MGKGKKKAKKSRSPTKSPSSSPPSKSPSSSPPSSSSPPLKENPVTVDLPMTTSNPASPTAKTPVDASKPASDADAQIADLVAQQTSSTASEDSKLETPSAHVIAPVADPDTTNKLEGSTKIVNLVTELVTPEIALADPELTTEAELAKGSLAIPTLPTENTTKTTIPTGETQTTEAEKQWAVVDSKPQANAEQETTSKLGTKSDFATGECSKDPPRQNTITKPRGTLNAEKDEKKTVEMKDEEKKQNVVYGKQQEQQIKKPVVCGIASLGYDHIEILGHTLAEISAEKAGIFKSGVPAFTMPQPDEAMSVLDEKASELERMSNGKYKNAEHRATMDKEKTRMSWPVFVESSLDHEFGPLPELITGDDNAPKFKPFVYKDYKVRKLKKLALD</sequence>
<feature type="compositionally biased region" description="Polar residues" evidence="5">
    <location>
        <begin position="50"/>
        <end position="60"/>
    </location>
</feature>
<feature type="compositionally biased region" description="Low complexity" evidence="5">
    <location>
        <begin position="154"/>
        <end position="174"/>
    </location>
</feature>
<evidence type="ECO:0000256" key="2">
    <source>
        <dbReference type="ARBA" id="ARBA00022598"/>
    </source>
</evidence>
<protein>
    <recommendedName>
        <fullName evidence="6">Isopenicillin N synthase-like Fe(2+) 2OG dioxygenase domain-containing protein</fullName>
    </recommendedName>
</protein>
<name>A0A8S9N730_BRACR</name>
<evidence type="ECO:0000313" key="7">
    <source>
        <dbReference type="EMBL" id="KAF3500784.1"/>
    </source>
</evidence>
<dbReference type="PANTHER" id="PTHR11136:SF15">
    <property type="entry name" value="FOLYLPOLYGLUTAMATE SYNTHASE"/>
    <property type="match status" value="1"/>
</dbReference>
<dbReference type="PANTHER" id="PTHR11136">
    <property type="entry name" value="FOLYLPOLYGLUTAMATE SYNTHASE-RELATED"/>
    <property type="match status" value="1"/>
</dbReference>
<dbReference type="SUPFAM" id="SSF51197">
    <property type="entry name" value="Clavaminate synthase-like"/>
    <property type="match status" value="1"/>
</dbReference>
<feature type="region of interest" description="Disordered" evidence="5">
    <location>
        <begin position="202"/>
        <end position="225"/>
    </location>
</feature>